<dbReference type="PROSITE" id="PS51257">
    <property type="entry name" value="PROKAR_LIPOPROTEIN"/>
    <property type="match status" value="1"/>
</dbReference>
<proteinExistence type="predicted"/>
<reference evidence="3 4" key="1">
    <citation type="submission" date="2018-12" db="EMBL/GenBank/DDBJ databases">
        <authorList>
            <person name="Meng J."/>
        </authorList>
    </citation>
    <scope>NUCLEOTIDE SEQUENCE [LARGE SCALE GENOMIC DNA]</scope>
    <source>
        <strain evidence="3 4">HT111-2</strain>
    </source>
</reference>
<evidence type="ECO:0000313" key="3">
    <source>
        <dbReference type="EMBL" id="RVU70025.1"/>
    </source>
</evidence>
<dbReference type="Proteomes" id="UP000288291">
    <property type="component" value="Unassembled WGS sequence"/>
</dbReference>
<keyword evidence="4" id="KW-1185">Reference proteome</keyword>
<accession>A0A437ST00</accession>
<name>A0A437ST00_9LACO</name>
<keyword evidence="1" id="KW-0732">Signal</keyword>
<evidence type="ECO:0000259" key="2">
    <source>
        <dbReference type="Pfam" id="PF20037"/>
    </source>
</evidence>
<comment type="caution">
    <text evidence="3">The sequence shown here is derived from an EMBL/GenBank/DDBJ whole genome shotgun (WGS) entry which is preliminary data.</text>
</comment>
<dbReference type="Pfam" id="PF20037">
    <property type="entry name" value="DUF6440"/>
    <property type="match status" value="1"/>
</dbReference>
<gene>
    <name evidence="3" type="ORF">EJK17_09830</name>
</gene>
<dbReference type="AlphaFoldDB" id="A0A437ST00"/>
<feature type="chain" id="PRO_5039629987" description="DUF6440 domain-containing protein" evidence="1">
    <location>
        <begin position="27"/>
        <end position="107"/>
    </location>
</feature>
<protein>
    <recommendedName>
        <fullName evidence="2">DUF6440 domain-containing protein</fullName>
    </recommendedName>
</protein>
<feature type="signal peptide" evidence="1">
    <location>
        <begin position="1"/>
        <end position="26"/>
    </location>
</feature>
<sequence length="107" mass="11863">MKIKHLAMIALASSALLLGGCSAQNAFEAKPHAAEKTTDPDAEFKDRLNLTFSANFNDISSRIITDPKTGIEYVEVYFDRGKAGGVSITPRLRHDGKPYINPRWKKK</sequence>
<dbReference type="InterPro" id="IPR045515">
    <property type="entry name" value="DUF6440"/>
</dbReference>
<dbReference type="RefSeq" id="WP_103661944.1">
    <property type="nucleotide sequence ID" value="NZ_ML136902.1"/>
</dbReference>
<organism evidence="3 4">
    <name type="scientific">Lactobacillus xujianguonis</name>
    <dbReference type="NCBI Taxonomy" id="2495899"/>
    <lineage>
        <taxon>Bacteria</taxon>
        <taxon>Bacillati</taxon>
        <taxon>Bacillota</taxon>
        <taxon>Bacilli</taxon>
        <taxon>Lactobacillales</taxon>
        <taxon>Lactobacillaceae</taxon>
        <taxon>Lactobacillus</taxon>
    </lineage>
</organism>
<feature type="domain" description="DUF6440" evidence="2">
    <location>
        <begin position="61"/>
        <end position="101"/>
    </location>
</feature>
<dbReference type="EMBL" id="RXIA01000034">
    <property type="protein sequence ID" value="RVU70025.1"/>
    <property type="molecule type" value="Genomic_DNA"/>
</dbReference>
<evidence type="ECO:0000256" key="1">
    <source>
        <dbReference type="SAM" id="SignalP"/>
    </source>
</evidence>
<evidence type="ECO:0000313" key="4">
    <source>
        <dbReference type="Proteomes" id="UP000288291"/>
    </source>
</evidence>